<feature type="compositionally biased region" description="Basic and acidic residues" evidence="1">
    <location>
        <begin position="1"/>
        <end position="10"/>
    </location>
</feature>
<comment type="caution">
    <text evidence="2">The sequence shown here is derived from an EMBL/GenBank/DDBJ whole genome shotgun (WGS) entry which is preliminary data.</text>
</comment>
<dbReference type="Proteomes" id="UP000317410">
    <property type="component" value="Unassembled WGS sequence"/>
</dbReference>
<organism evidence="2 3">
    <name type="scientific">Microbacterium maritypicum</name>
    <name type="common">Microbacterium liquefaciens</name>
    <dbReference type="NCBI Taxonomy" id="33918"/>
    <lineage>
        <taxon>Bacteria</taxon>
        <taxon>Bacillati</taxon>
        <taxon>Actinomycetota</taxon>
        <taxon>Actinomycetes</taxon>
        <taxon>Micrococcales</taxon>
        <taxon>Microbacteriaceae</taxon>
        <taxon>Microbacterium</taxon>
    </lineage>
</organism>
<feature type="region of interest" description="Disordered" evidence="1">
    <location>
        <begin position="1"/>
        <end position="46"/>
    </location>
</feature>
<evidence type="ECO:0000313" key="3">
    <source>
        <dbReference type="Proteomes" id="UP000317410"/>
    </source>
</evidence>
<gene>
    <name evidence="2" type="ORF">MLI01_28070</name>
</gene>
<evidence type="ECO:0000313" key="2">
    <source>
        <dbReference type="EMBL" id="GEC76662.1"/>
    </source>
</evidence>
<evidence type="ECO:0000256" key="1">
    <source>
        <dbReference type="SAM" id="MobiDB-lite"/>
    </source>
</evidence>
<dbReference type="RefSeq" id="WP_164743714.1">
    <property type="nucleotide sequence ID" value="NZ_BJNQ01000023.1"/>
</dbReference>
<feature type="compositionally biased region" description="Acidic residues" evidence="1">
    <location>
        <begin position="11"/>
        <end position="46"/>
    </location>
</feature>
<proteinExistence type="predicted"/>
<dbReference type="AlphaFoldDB" id="A0A4Y4BAY0"/>
<sequence length="46" mass="4961">MSDPQNHDGDTPEVEAEGIDPDMPSTDDSDDDEEDDDEGLDVADLP</sequence>
<reference evidence="2 3" key="1">
    <citation type="submission" date="2019-06" db="EMBL/GenBank/DDBJ databases">
        <title>Whole genome shotgun sequence of Microbacterium liquefaciens NBRC 15037.</title>
        <authorList>
            <person name="Hosoyama A."/>
            <person name="Uohara A."/>
            <person name="Ohji S."/>
            <person name="Ichikawa N."/>
        </authorList>
    </citation>
    <scope>NUCLEOTIDE SEQUENCE [LARGE SCALE GENOMIC DNA]</scope>
    <source>
        <strain evidence="2 3">NBRC 15037</strain>
    </source>
</reference>
<protein>
    <submittedName>
        <fullName evidence="2">Uncharacterized protein</fullName>
    </submittedName>
</protein>
<name>A0A4Y4BAY0_MICMQ</name>
<dbReference type="EMBL" id="BJNQ01000023">
    <property type="protein sequence ID" value="GEC76662.1"/>
    <property type="molecule type" value="Genomic_DNA"/>
</dbReference>
<accession>A0A4Y4BAY0</accession>